<evidence type="ECO:0000256" key="1">
    <source>
        <dbReference type="SAM" id="MobiDB-lite"/>
    </source>
</evidence>
<feature type="compositionally biased region" description="Polar residues" evidence="1">
    <location>
        <begin position="641"/>
        <end position="667"/>
    </location>
</feature>
<keyword evidence="3" id="KW-1185">Reference proteome</keyword>
<feature type="region of interest" description="Disordered" evidence="1">
    <location>
        <begin position="505"/>
        <end position="582"/>
    </location>
</feature>
<organism evidence="2 3">
    <name type="scientific">Umbra pygmaea</name>
    <name type="common">Eastern mudminnow</name>
    <dbReference type="NCBI Taxonomy" id="75934"/>
    <lineage>
        <taxon>Eukaryota</taxon>
        <taxon>Metazoa</taxon>
        <taxon>Chordata</taxon>
        <taxon>Craniata</taxon>
        <taxon>Vertebrata</taxon>
        <taxon>Euteleostomi</taxon>
        <taxon>Actinopterygii</taxon>
        <taxon>Neopterygii</taxon>
        <taxon>Teleostei</taxon>
        <taxon>Protacanthopterygii</taxon>
        <taxon>Esociformes</taxon>
        <taxon>Umbridae</taxon>
        <taxon>Umbra</taxon>
    </lineage>
</organism>
<protein>
    <submittedName>
        <fullName evidence="2">Uncharacterized protein</fullName>
    </submittedName>
</protein>
<comment type="caution">
    <text evidence="2">The sequence shown here is derived from an EMBL/GenBank/DDBJ whole genome shotgun (WGS) entry which is preliminary data.</text>
</comment>
<dbReference type="Proteomes" id="UP001557470">
    <property type="component" value="Unassembled WGS sequence"/>
</dbReference>
<feature type="compositionally biased region" description="Low complexity" evidence="1">
    <location>
        <begin position="547"/>
        <end position="562"/>
    </location>
</feature>
<gene>
    <name evidence="2" type="ORF">UPYG_G00273120</name>
</gene>
<feature type="region of interest" description="Disordered" evidence="1">
    <location>
        <begin position="1"/>
        <end position="43"/>
    </location>
</feature>
<dbReference type="PANTHER" id="PTHR28422">
    <property type="entry name" value="SIMILAR TO HUMAN CHROMOSOME 15 OPEN READING FRAME 39"/>
    <property type="match status" value="1"/>
</dbReference>
<dbReference type="EMBL" id="JAGEUA010000008">
    <property type="protein sequence ID" value="KAL0968882.1"/>
    <property type="molecule type" value="Genomic_DNA"/>
</dbReference>
<evidence type="ECO:0000313" key="2">
    <source>
        <dbReference type="EMBL" id="KAL0968882.1"/>
    </source>
</evidence>
<feature type="region of interest" description="Disordered" evidence="1">
    <location>
        <begin position="615"/>
        <end position="682"/>
    </location>
</feature>
<sequence>MSSQASASTHWSQATCPSWKDLSTGASKETGGRSKLDSLPKCPCPAPPSPHIAPLHPPHHAVPFNTQALTFNGGYFTYDLRGHNFFDPDLPSWSPSKDSLLNVGNVVGGPVSAGRWGSLHHPGVYRRPETMSGCAAGLDRPAQQGITTSPTSGPGTIAIPLALWKQVSVGGAIQSPPSVGGAIQSPPSVGGAIQSPPSVGGAIQSPPSVGGAIQSPPSVGLGGLAIPKPLYGHRASPCCSQLGCKVGHRYGMEQRIHPHGNRYKEEWMYSSGPHFHPPHRADAYRLERLPYIADRLEEGLVQRERPPHSADRLEEGLVQRERPPHSADRLEEGLVQRERPPHSADRLEEGLVQRERPPHSADRLEEGLVQRERLPHSTDRLEEGLVQRERPPHSTDRLEERLVQRERPLYHTDLEERLGHRDLLAEECHHYSSIRAADPAFMDPPYGGYTCLPAHFMQIPSPSRLGPSSSLVGNSPSLVSPSILSPSNYTAGQCLHSKLSPFHSLHSSHLPPKPNNHSLVSSHISHPPTHEHVAPGHRSAPGSLQVYSSCSPPLSQSSQLPYPHRPSFPQSPQSSVEAEREYAGSGFNHVNQGIAAYQGGAWKQRSRDYLAASKNIQPHSPNDAGHYPPFTPPVPREGPGNQPTTPNSTGASPTQSGNPRAPPTQTGHPLAHPTQAGHPLAHPTKAGHYLVHQPQMYSSDVPTHQPFLSYLQLCRTHEKAAGQVRAPAPAPGRPCAPQHPTRSSNSPLDTDKPLDYSLSQYRPPGPSTQAPSPRQQLLSQGPSDSPLPGAPGALLTVSTVTSQDNYGNHYYNSNKHATTAKCTTADCNDQHTTTVSKNNHHTSTIHNTTTHNYQHHKDTVTSIATPNSALYQVRCGSPVIRARGLLQSKGEASTSQALKRCHSVSDRSVLIDSPSLRQNEDKHNNVGLGQKRRKMEMNAEDGESEAAEVTGNRGHSPLSPPMPVIKNVFSLAPYQVYLEAAGVLPPNIRALQRTNNIQKLTGDSVVKPESHGRQPDAHGRQPDAHGRQPDAHGRQPDAHGRQPDAHGRQPDAHGRQPDAHGRQPDAHGRQPDAHGRQPDAHRHLKYREETDLKIEEKPLSINHRIDINAIQPASSKNLRPLVEQWILGPVVYSVPPQRKPVGPVFIERQAQLPLKIKMDPELDAEEAVKTEDSAEMKEFKEELLAAADTCMSLSDLNVVVIKKCEADETDSIPSDKQQIVRSTTEVSECKAETSDELEMLHQPNHQPQLKPHPNACENTVTPCPKPSILPQLPKQATANTTKLNLQNLPPHGLKLSSCKIILPDNMLPTPSKPWTVQASDLVPLLPTGFEASPLTLSDGFCSRPARQHFLDLHLFLCKLVSSSVSRTPPADLRTWLSQLDSSLTTPPAKAQKITSLLGCDARAVWLSGPKTQEGNGENQDGQETEAALQKILQRLREYVTQQQCPFPHVMRAGTVFVPMVVLKELLFPQVQGTYIDQVLQEHKVELRPTTLSEERHLVSLQKRPCSSKLRRLLSLKHLPNIYPDVLNLYYHACVCKSLESPSSDAPVKTVQV</sequence>
<feature type="compositionally biased region" description="Polar residues" evidence="1">
    <location>
        <begin position="1"/>
        <end position="16"/>
    </location>
</feature>
<feature type="region of interest" description="Disordered" evidence="1">
    <location>
        <begin position="999"/>
        <end position="1091"/>
    </location>
</feature>
<reference evidence="2 3" key="1">
    <citation type="submission" date="2024-06" db="EMBL/GenBank/DDBJ databases">
        <authorList>
            <person name="Pan Q."/>
            <person name="Wen M."/>
            <person name="Jouanno E."/>
            <person name="Zahm M."/>
            <person name="Klopp C."/>
            <person name="Cabau C."/>
            <person name="Louis A."/>
            <person name="Berthelot C."/>
            <person name="Parey E."/>
            <person name="Roest Crollius H."/>
            <person name="Montfort J."/>
            <person name="Robinson-Rechavi M."/>
            <person name="Bouchez O."/>
            <person name="Lampietro C."/>
            <person name="Lopez Roques C."/>
            <person name="Donnadieu C."/>
            <person name="Postlethwait J."/>
            <person name="Bobe J."/>
            <person name="Verreycken H."/>
            <person name="Guiguen Y."/>
        </authorList>
    </citation>
    <scope>NUCLEOTIDE SEQUENCE [LARGE SCALE GENOMIC DNA]</scope>
    <source>
        <strain evidence="2">Up_M1</strain>
        <tissue evidence="2">Testis</tissue>
    </source>
</reference>
<feature type="region of interest" description="Disordered" evidence="1">
    <location>
        <begin position="180"/>
        <end position="209"/>
    </location>
</feature>
<feature type="compositionally biased region" description="Polar residues" evidence="1">
    <location>
        <begin position="767"/>
        <end position="783"/>
    </location>
</feature>
<dbReference type="Pfam" id="PF17663">
    <property type="entry name" value="DUF5525"/>
    <property type="match status" value="1"/>
</dbReference>
<name>A0ABD0WB86_UMBPY</name>
<evidence type="ECO:0000313" key="3">
    <source>
        <dbReference type="Proteomes" id="UP001557470"/>
    </source>
</evidence>
<accession>A0ABD0WB86</accession>
<feature type="compositionally biased region" description="Basic and acidic residues" evidence="1">
    <location>
        <begin position="1006"/>
        <end position="1091"/>
    </location>
</feature>
<feature type="region of interest" description="Disordered" evidence="1">
    <location>
        <begin position="914"/>
        <end position="960"/>
    </location>
</feature>
<proteinExistence type="predicted"/>
<dbReference type="PANTHER" id="PTHR28422:SF1">
    <property type="entry name" value="SIMILAR TO HUMAN CHROMOSOME 15 OPEN READING FRAME 39"/>
    <property type="match status" value="1"/>
</dbReference>
<feature type="region of interest" description="Disordered" evidence="1">
    <location>
        <begin position="300"/>
        <end position="378"/>
    </location>
</feature>
<feature type="compositionally biased region" description="Polar residues" evidence="1">
    <location>
        <begin position="515"/>
        <end position="524"/>
    </location>
</feature>
<feature type="region of interest" description="Disordered" evidence="1">
    <location>
        <begin position="722"/>
        <end position="794"/>
    </location>
</feature>
<dbReference type="InterPro" id="IPR037656">
    <property type="entry name" value="DUF5525"/>
</dbReference>